<evidence type="ECO:0000256" key="1">
    <source>
        <dbReference type="ARBA" id="ARBA00022857"/>
    </source>
</evidence>
<dbReference type="InterPro" id="IPR036291">
    <property type="entry name" value="NAD(P)-bd_dom_sf"/>
</dbReference>
<name>A0AAW2J677_9LAMI</name>
<evidence type="ECO:0000313" key="3">
    <source>
        <dbReference type="EMBL" id="KAL0289708.1"/>
    </source>
</evidence>
<dbReference type="AlphaFoldDB" id="A0AAW2J677"/>
<reference evidence="3" key="2">
    <citation type="journal article" date="2024" name="Plant">
        <title>Genomic evolution and insights into agronomic trait innovations of Sesamum species.</title>
        <authorList>
            <person name="Miao H."/>
            <person name="Wang L."/>
            <person name="Qu L."/>
            <person name="Liu H."/>
            <person name="Sun Y."/>
            <person name="Le M."/>
            <person name="Wang Q."/>
            <person name="Wei S."/>
            <person name="Zheng Y."/>
            <person name="Lin W."/>
            <person name="Duan Y."/>
            <person name="Cao H."/>
            <person name="Xiong S."/>
            <person name="Wang X."/>
            <person name="Wei L."/>
            <person name="Li C."/>
            <person name="Ma Q."/>
            <person name="Ju M."/>
            <person name="Zhao R."/>
            <person name="Li G."/>
            <person name="Mu C."/>
            <person name="Tian Q."/>
            <person name="Mei H."/>
            <person name="Zhang T."/>
            <person name="Gao T."/>
            <person name="Zhang H."/>
        </authorList>
    </citation>
    <scope>NUCLEOTIDE SEQUENCE</scope>
    <source>
        <strain evidence="3">G01</strain>
    </source>
</reference>
<dbReference type="SUPFAM" id="SSF51735">
    <property type="entry name" value="NAD(P)-binding Rossmann-fold domains"/>
    <property type="match status" value="1"/>
</dbReference>
<dbReference type="EMBL" id="JACGWK010001387">
    <property type="protein sequence ID" value="KAL0289708.1"/>
    <property type="molecule type" value="Genomic_DNA"/>
</dbReference>
<gene>
    <name evidence="3" type="ORF">Sangu_2607100</name>
</gene>
<organism evidence="3">
    <name type="scientific">Sesamum angustifolium</name>
    <dbReference type="NCBI Taxonomy" id="2727405"/>
    <lineage>
        <taxon>Eukaryota</taxon>
        <taxon>Viridiplantae</taxon>
        <taxon>Streptophyta</taxon>
        <taxon>Embryophyta</taxon>
        <taxon>Tracheophyta</taxon>
        <taxon>Spermatophyta</taxon>
        <taxon>Magnoliopsida</taxon>
        <taxon>eudicotyledons</taxon>
        <taxon>Gunneridae</taxon>
        <taxon>Pentapetalae</taxon>
        <taxon>asterids</taxon>
        <taxon>lamiids</taxon>
        <taxon>Lamiales</taxon>
        <taxon>Pedaliaceae</taxon>
        <taxon>Sesamum</taxon>
    </lineage>
</organism>
<comment type="caution">
    <text evidence="3">The sequence shown here is derived from an EMBL/GenBank/DDBJ whole genome shotgun (WGS) entry which is preliminary data.</text>
</comment>
<keyword evidence="1" id="KW-0521">NADP</keyword>
<dbReference type="InterPro" id="IPR050425">
    <property type="entry name" value="NAD(P)_dehydrat-like"/>
</dbReference>
<reference evidence="3" key="1">
    <citation type="submission" date="2020-06" db="EMBL/GenBank/DDBJ databases">
        <authorList>
            <person name="Li T."/>
            <person name="Hu X."/>
            <person name="Zhang T."/>
            <person name="Song X."/>
            <person name="Zhang H."/>
            <person name="Dai N."/>
            <person name="Sheng W."/>
            <person name="Hou X."/>
            <person name="Wei L."/>
        </authorList>
    </citation>
    <scope>NUCLEOTIDE SEQUENCE</scope>
    <source>
        <strain evidence="3">G01</strain>
        <tissue evidence="3">Leaf</tissue>
    </source>
</reference>
<dbReference type="PANTHER" id="PTHR10366">
    <property type="entry name" value="NAD DEPENDENT EPIMERASE/DEHYDRATASE"/>
    <property type="match status" value="1"/>
</dbReference>
<proteinExistence type="predicted"/>
<evidence type="ECO:0000256" key="2">
    <source>
        <dbReference type="ARBA" id="ARBA00023002"/>
    </source>
</evidence>
<sequence>MAKILPSTSVECEEKLYRSMTKTSLVHVDDVARAHIHLFEYPKAKGRYICSATDITIAKLREFLSARYPQYNIPTIDSSNGLAPISFPWPSSRKLLESGFKYENGLEEMFDGAIKSCKTKGLL</sequence>
<dbReference type="Gene3D" id="3.40.50.720">
    <property type="entry name" value="NAD(P)-binding Rossmann-like Domain"/>
    <property type="match status" value="1"/>
</dbReference>
<dbReference type="GO" id="GO:0016616">
    <property type="term" value="F:oxidoreductase activity, acting on the CH-OH group of donors, NAD or NADP as acceptor"/>
    <property type="evidence" value="ECO:0007669"/>
    <property type="project" value="TreeGrafter"/>
</dbReference>
<accession>A0AAW2J677</accession>
<dbReference type="PANTHER" id="PTHR10366:SF563">
    <property type="entry name" value="CINNAMOYL-COA REDUCTASE 16"/>
    <property type="match status" value="1"/>
</dbReference>
<protein>
    <submittedName>
        <fullName evidence="3">Protein BRI1-5 ENHANCED 1</fullName>
    </submittedName>
</protein>
<keyword evidence="2" id="KW-0560">Oxidoreductase</keyword>